<keyword evidence="2" id="KW-1185">Reference proteome</keyword>
<accession>A0A812TQH1</accession>
<protein>
    <submittedName>
        <fullName evidence="1">Uncharacterized protein</fullName>
    </submittedName>
</protein>
<comment type="caution">
    <text evidence="1">The sequence shown here is derived from an EMBL/GenBank/DDBJ whole genome shotgun (WGS) entry which is preliminary data.</text>
</comment>
<gene>
    <name evidence="1" type="ORF">SNAT2548_LOCUS29869</name>
</gene>
<reference evidence="1" key="1">
    <citation type="submission" date="2021-02" db="EMBL/GenBank/DDBJ databases">
        <authorList>
            <person name="Dougan E. K."/>
            <person name="Rhodes N."/>
            <person name="Thang M."/>
            <person name="Chan C."/>
        </authorList>
    </citation>
    <scope>NUCLEOTIDE SEQUENCE</scope>
</reference>
<sequence length="340" mass="39079">MAYCFSCSIPKDQPVASTSILAMNTAITLVKYTYRHEVYIQEAAMLRHQMQHGDLAQTSDMTLTHEEAIQPDAELGHAVSPEACRDCCSVAFVRKLTVCPLRDLTVFDQIIITPASRHVIFVDLAVHQCLLALRPIPPISSDLDEPSDVYGHQPERRRMNCESSAFHWLPLVLRLSLMRRDVGRDTYTFRLWGPAPFLDVLNWQLKMGARVSLDHFMQDFPIHVCMYDLPDGDQKSSDDPRHLESKKRYYFDFMGWSNVVSIAPAIFQRYVFQNAPDGFVMQLSRQFSNNSFHSLNSGSFMSVESTASRRPFWRRWLDRLRWIPKSTCNFNSLPAQPLPA</sequence>
<dbReference type="AlphaFoldDB" id="A0A812TQH1"/>
<evidence type="ECO:0000313" key="2">
    <source>
        <dbReference type="Proteomes" id="UP000604046"/>
    </source>
</evidence>
<dbReference type="OrthoDB" id="431964at2759"/>
<organism evidence="1 2">
    <name type="scientific">Symbiodinium natans</name>
    <dbReference type="NCBI Taxonomy" id="878477"/>
    <lineage>
        <taxon>Eukaryota</taxon>
        <taxon>Sar</taxon>
        <taxon>Alveolata</taxon>
        <taxon>Dinophyceae</taxon>
        <taxon>Suessiales</taxon>
        <taxon>Symbiodiniaceae</taxon>
        <taxon>Symbiodinium</taxon>
    </lineage>
</organism>
<dbReference type="Proteomes" id="UP000604046">
    <property type="component" value="Unassembled WGS sequence"/>
</dbReference>
<dbReference type="EMBL" id="CAJNDS010002580">
    <property type="protein sequence ID" value="CAE7533076.1"/>
    <property type="molecule type" value="Genomic_DNA"/>
</dbReference>
<name>A0A812TQH1_9DINO</name>
<evidence type="ECO:0000313" key="1">
    <source>
        <dbReference type="EMBL" id="CAE7533076.1"/>
    </source>
</evidence>
<proteinExistence type="predicted"/>